<protein>
    <submittedName>
        <fullName evidence="1">Uncharacterized protein</fullName>
    </submittedName>
</protein>
<sequence>MVKICTCCAPQQARFLTSSNTFPQDLNHNTSKPDSFLYLLRPATRSFFNHYCAQ</sequence>
<organism evidence="1 2">
    <name type="scientific">Salmonella paratyphi B (strain ATCC BAA-1250 / SPB7)</name>
    <dbReference type="NCBI Taxonomy" id="1016998"/>
    <lineage>
        <taxon>Bacteria</taxon>
        <taxon>Pseudomonadati</taxon>
        <taxon>Pseudomonadota</taxon>
        <taxon>Gammaproteobacteria</taxon>
        <taxon>Enterobacterales</taxon>
        <taxon>Enterobacteriaceae</taxon>
        <taxon>Salmonella</taxon>
    </lineage>
</organism>
<reference evidence="1 2" key="1">
    <citation type="submission" date="2007-11" db="EMBL/GenBank/DDBJ databases">
        <authorList>
            <consortium name="The Salmonella enterica serovar Paratyphi B Genome Sequencing Project"/>
            <person name="McClelland M."/>
            <person name="Sanderson E.K."/>
            <person name="Porwollik S."/>
            <person name="Spieth J."/>
            <person name="Clifton W.S."/>
            <person name="Fulton R."/>
            <person name="Cordes M."/>
            <person name="Wollam A."/>
            <person name="Shah N."/>
            <person name="Pepin K."/>
            <person name="Bhonagiri V."/>
            <person name="Nash W."/>
            <person name="Johnson M."/>
            <person name="Thiruvilangam P."/>
            <person name="Wilson R."/>
        </authorList>
    </citation>
    <scope>NUCLEOTIDE SEQUENCE [LARGE SCALE GENOMIC DNA]</scope>
    <source>
        <strain evidence="2">ATCC BAA-1250 / SPB7</strain>
    </source>
</reference>
<evidence type="ECO:0000313" key="2">
    <source>
        <dbReference type="Proteomes" id="UP000008556"/>
    </source>
</evidence>
<dbReference type="KEGG" id="spq:SPAB_05345"/>
<evidence type="ECO:0000313" key="1">
    <source>
        <dbReference type="EMBL" id="ABX70618.1"/>
    </source>
</evidence>
<dbReference type="AlphaFoldDB" id="A0A6C6Z962"/>
<gene>
    <name evidence="1" type="ordered locus">SPAB_05345</name>
</gene>
<dbReference type="Proteomes" id="UP000008556">
    <property type="component" value="Chromosome"/>
</dbReference>
<proteinExistence type="predicted"/>
<name>A0A6C6Z962_SALPB</name>
<dbReference type="EMBL" id="CP000886">
    <property type="protein sequence ID" value="ABX70618.1"/>
    <property type="molecule type" value="Genomic_DNA"/>
</dbReference>
<accession>A0A6C6Z962</accession>